<protein>
    <submittedName>
        <fullName evidence="1">Uncharacterized protein</fullName>
    </submittedName>
</protein>
<name>A0A0F9D130_9ZZZZ</name>
<feature type="non-terminal residue" evidence="1">
    <location>
        <position position="1"/>
    </location>
</feature>
<evidence type="ECO:0000313" key="1">
    <source>
        <dbReference type="EMBL" id="KKL47451.1"/>
    </source>
</evidence>
<dbReference type="EMBL" id="LAZR01033659">
    <property type="protein sequence ID" value="KKL47451.1"/>
    <property type="molecule type" value="Genomic_DNA"/>
</dbReference>
<accession>A0A0F9D130</accession>
<dbReference type="AlphaFoldDB" id="A0A0F9D130"/>
<comment type="caution">
    <text evidence="1">The sequence shown here is derived from an EMBL/GenBank/DDBJ whole genome shotgun (WGS) entry which is preliminary data.</text>
</comment>
<gene>
    <name evidence="1" type="ORF">LCGC14_2335390</name>
</gene>
<proteinExistence type="predicted"/>
<reference evidence="1" key="1">
    <citation type="journal article" date="2015" name="Nature">
        <title>Complex archaea that bridge the gap between prokaryotes and eukaryotes.</title>
        <authorList>
            <person name="Spang A."/>
            <person name="Saw J.H."/>
            <person name="Jorgensen S.L."/>
            <person name="Zaremba-Niedzwiedzka K."/>
            <person name="Martijn J."/>
            <person name="Lind A.E."/>
            <person name="van Eijk R."/>
            <person name="Schleper C."/>
            <person name="Guy L."/>
            <person name="Ettema T.J."/>
        </authorList>
    </citation>
    <scope>NUCLEOTIDE SEQUENCE</scope>
</reference>
<sequence>IYTCPAAPKTADIDNISLLNTVSSDVSVKLYFKASGGTSRRIYKAVLGDEGTGLMEKRLTMEAADIIEGEASIGSAVDFVISGVENS</sequence>
<organism evidence="1">
    <name type="scientific">marine sediment metagenome</name>
    <dbReference type="NCBI Taxonomy" id="412755"/>
    <lineage>
        <taxon>unclassified sequences</taxon>
        <taxon>metagenomes</taxon>
        <taxon>ecological metagenomes</taxon>
    </lineage>
</organism>